<comment type="caution">
    <text evidence="2">The sequence shown here is derived from an EMBL/GenBank/DDBJ whole genome shotgun (WGS) entry which is preliminary data.</text>
</comment>
<evidence type="ECO:0000259" key="1">
    <source>
        <dbReference type="Pfam" id="PF13843"/>
    </source>
</evidence>
<dbReference type="Proteomes" id="UP000288716">
    <property type="component" value="Unassembled WGS sequence"/>
</dbReference>
<dbReference type="EMBL" id="NCKV01041499">
    <property type="protein sequence ID" value="RWS18321.1"/>
    <property type="molecule type" value="Genomic_DNA"/>
</dbReference>
<dbReference type="PANTHER" id="PTHR46599:SF6">
    <property type="entry name" value="DUAL SPECIFICITY PHOSPHATASE 26"/>
    <property type="match status" value="1"/>
</dbReference>
<evidence type="ECO:0000313" key="3">
    <source>
        <dbReference type="Proteomes" id="UP000288716"/>
    </source>
</evidence>
<dbReference type="OrthoDB" id="6513427at2759"/>
<keyword evidence="3" id="KW-1185">Reference proteome</keyword>
<gene>
    <name evidence="2" type="ORF">B4U80_01158</name>
</gene>
<dbReference type="AlphaFoldDB" id="A0A443RSL4"/>
<protein>
    <submittedName>
        <fullName evidence="2">PiggyBac transposable element-derived protein 4-like protein</fullName>
    </submittedName>
</protein>
<name>A0A443RSL4_9ACAR</name>
<sequence>MPKKPDKYGIKIWTMVDRNQYTYNMQIYSGKEGIRQEIGVERIRFREVDQGYRVVMDMVSVLNTHNRQHHITTDRFFTSLKAAEELLSKNITLTGTIRENKLEVPDKLRRFTRNGNKKYHNETELKGPKKIPKLNYDYNKNKYFVDNANIKVEF</sequence>
<dbReference type="PANTHER" id="PTHR46599">
    <property type="entry name" value="PIGGYBAC TRANSPOSABLE ELEMENT-DERIVED PROTEIN 4"/>
    <property type="match status" value="1"/>
</dbReference>
<dbReference type="Pfam" id="PF13843">
    <property type="entry name" value="DDE_Tnp_1_7"/>
    <property type="match status" value="1"/>
</dbReference>
<dbReference type="STRING" id="299467.A0A443RSL4"/>
<dbReference type="InterPro" id="IPR029526">
    <property type="entry name" value="PGBD"/>
</dbReference>
<organism evidence="2 3">
    <name type="scientific">Leptotrombidium deliense</name>
    <dbReference type="NCBI Taxonomy" id="299467"/>
    <lineage>
        <taxon>Eukaryota</taxon>
        <taxon>Metazoa</taxon>
        <taxon>Ecdysozoa</taxon>
        <taxon>Arthropoda</taxon>
        <taxon>Chelicerata</taxon>
        <taxon>Arachnida</taxon>
        <taxon>Acari</taxon>
        <taxon>Acariformes</taxon>
        <taxon>Trombidiformes</taxon>
        <taxon>Prostigmata</taxon>
        <taxon>Anystina</taxon>
        <taxon>Parasitengona</taxon>
        <taxon>Trombiculoidea</taxon>
        <taxon>Trombiculidae</taxon>
        <taxon>Leptotrombidium</taxon>
    </lineage>
</organism>
<reference evidence="2 3" key="1">
    <citation type="journal article" date="2018" name="Gigascience">
        <title>Genomes of trombidid mites reveal novel predicted allergens and laterally-transferred genes associated with secondary metabolism.</title>
        <authorList>
            <person name="Dong X."/>
            <person name="Chaisiri K."/>
            <person name="Xia D."/>
            <person name="Armstrong S.D."/>
            <person name="Fang Y."/>
            <person name="Donnelly M.J."/>
            <person name="Kadowaki T."/>
            <person name="McGarry J.W."/>
            <person name="Darby A.C."/>
            <person name="Makepeace B.L."/>
        </authorList>
    </citation>
    <scope>NUCLEOTIDE SEQUENCE [LARGE SCALE GENOMIC DNA]</scope>
    <source>
        <strain evidence="2">UoL-UT</strain>
    </source>
</reference>
<proteinExistence type="predicted"/>
<dbReference type="VEuPathDB" id="VectorBase:LDEU013719"/>
<evidence type="ECO:0000313" key="2">
    <source>
        <dbReference type="EMBL" id="RWS18321.1"/>
    </source>
</evidence>
<feature type="domain" description="PiggyBac transposable element-derived protein" evidence="1">
    <location>
        <begin position="1"/>
        <end position="118"/>
    </location>
</feature>
<accession>A0A443RSL4</accession>